<evidence type="ECO:0000313" key="1">
    <source>
        <dbReference type="EMBL" id="GBO04742.1"/>
    </source>
</evidence>
<evidence type="ECO:0008006" key="3">
    <source>
        <dbReference type="Google" id="ProtNLM"/>
    </source>
</evidence>
<gene>
    <name evidence="1" type="ORF">AVEN_172414_1</name>
</gene>
<name>A0A4Y2TWN2_ARAVE</name>
<organism evidence="1 2">
    <name type="scientific">Araneus ventricosus</name>
    <name type="common">Orbweaver spider</name>
    <name type="synonym">Epeira ventricosa</name>
    <dbReference type="NCBI Taxonomy" id="182803"/>
    <lineage>
        <taxon>Eukaryota</taxon>
        <taxon>Metazoa</taxon>
        <taxon>Ecdysozoa</taxon>
        <taxon>Arthropoda</taxon>
        <taxon>Chelicerata</taxon>
        <taxon>Arachnida</taxon>
        <taxon>Araneae</taxon>
        <taxon>Araneomorphae</taxon>
        <taxon>Entelegynae</taxon>
        <taxon>Araneoidea</taxon>
        <taxon>Araneidae</taxon>
        <taxon>Araneus</taxon>
    </lineage>
</organism>
<dbReference type="EMBL" id="BGPR01031579">
    <property type="protein sequence ID" value="GBO04742.1"/>
    <property type="molecule type" value="Genomic_DNA"/>
</dbReference>
<reference evidence="1 2" key="1">
    <citation type="journal article" date="2019" name="Sci. Rep.">
        <title>Orb-weaving spider Araneus ventricosus genome elucidates the spidroin gene catalogue.</title>
        <authorList>
            <person name="Kono N."/>
            <person name="Nakamura H."/>
            <person name="Ohtoshi R."/>
            <person name="Moran D.A.P."/>
            <person name="Shinohara A."/>
            <person name="Yoshida Y."/>
            <person name="Fujiwara M."/>
            <person name="Mori M."/>
            <person name="Tomita M."/>
            <person name="Arakawa K."/>
        </authorList>
    </citation>
    <scope>NUCLEOTIDE SEQUENCE [LARGE SCALE GENOMIC DNA]</scope>
</reference>
<sequence length="211" mass="23880">SFGSVYSENECFNDKGSRCVEKVLASDSANDMDKNYCEIATQLSKCLTETTLSCGMEFIPEANSVGYVVTEACKKGSDINQDFMVNKKCYMEVVKDPDCYQPVFDAVKGKLTGREFLKGQKVACNRSDLTSSYTNSIRRVLCLKTPTERRQERSQEKRVMVLGVVGFSIDIHKTSFKTKQTFIRTLKTPPLHFVSAYNVTSFNRTRTRLFS</sequence>
<comment type="caution">
    <text evidence="1">The sequence shown here is derived from an EMBL/GenBank/DDBJ whole genome shotgun (WGS) entry which is preliminary data.</text>
</comment>
<feature type="non-terminal residue" evidence="1">
    <location>
        <position position="1"/>
    </location>
</feature>
<proteinExistence type="predicted"/>
<protein>
    <recommendedName>
        <fullName evidence="3">DUF19 domain-containing protein</fullName>
    </recommendedName>
</protein>
<dbReference type="AlphaFoldDB" id="A0A4Y2TWN2"/>
<dbReference type="Proteomes" id="UP000499080">
    <property type="component" value="Unassembled WGS sequence"/>
</dbReference>
<evidence type="ECO:0000313" key="2">
    <source>
        <dbReference type="Proteomes" id="UP000499080"/>
    </source>
</evidence>
<keyword evidence="2" id="KW-1185">Reference proteome</keyword>
<accession>A0A4Y2TWN2</accession>